<dbReference type="EMBL" id="CP037422">
    <property type="protein sequence ID" value="QDU09435.1"/>
    <property type="molecule type" value="Genomic_DNA"/>
</dbReference>
<evidence type="ECO:0000313" key="1">
    <source>
        <dbReference type="EMBL" id="QDU09435.1"/>
    </source>
</evidence>
<organism evidence="1 2">
    <name type="scientific">Gimesia aquarii</name>
    <dbReference type="NCBI Taxonomy" id="2527964"/>
    <lineage>
        <taxon>Bacteria</taxon>
        <taxon>Pseudomonadati</taxon>
        <taxon>Planctomycetota</taxon>
        <taxon>Planctomycetia</taxon>
        <taxon>Planctomycetales</taxon>
        <taxon>Planctomycetaceae</taxon>
        <taxon>Gimesia</taxon>
    </lineage>
</organism>
<proteinExistence type="predicted"/>
<dbReference type="RefSeq" id="WP_145175641.1">
    <property type="nucleotide sequence ID" value="NZ_CP037422.1"/>
</dbReference>
<protein>
    <submittedName>
        <fullName evidence="1">Uncharacterized protein</fullName>
    </submittedName>
</protein>
<name>A0A517WVY8_9PLAN</name>
<sequence length="230" mass="26739">MLPVDELTLAIDIHARSYKLLRWVSDDVERAFNPRTRSHEFANVADVVLDWVEQHYLNFPIEMRPDRRHLSQFANYFSTYVLTSFDVIDQPGMQLVSSCGCYCPLCWHLMNAGHLKTKKLSKRDKNRAVDLMVDRVTALALEEGIQLKPEAASKIVHDEETRRCAGYSTYGHWLIERMDGYSDGKSILALWREIAWYPTGSPRKFFKLRFKDFRFAEEALIEAMQTALLS</sequence>
<dbReference type="OrthoDB" id="280651at2"/>
<gene>
    <name evidence="1" type="ORF">V202x_28100</name>
</gene>
<evidence type="ECO:0000313" key="2">
    <source>
        <dbReference type="Proteomes" id="UP000318384"/>
    </source>
</evidence>
<dbReference type="Proteomes" id="UP000318384">
    <property type="component" value="Chromosome"/>
</dbReference>
<reference evidence="1 2" key="1">
    <citation type="submission" date="2019-03" db="EMBL/GenBank/DDBJ databases">
        <title>Deep-cultivation of Planctomycetes and their phenomic and genomic characterization uncovers novel biology.</title>
        <authorList>
            <person name="Wiegand S."/>
            <person name="Jogler M."/>
            <person name="Boedeker C."/>
            <person name="Pinto D."/>
            <person name="Vollmers J."/>
            <person name="Rivas-Marin E."/>
            <person name="Kohn T."/>
            <person name="Peeters S.H."/>
            <person name="Heuer A."/>
            <person name="Rast P."/>
            <person name="Oberbeckmann S."/>
            <person name="Bunk B."/>
            <person name="Jeske O."/>
            <person name="Meyerdierks A."/>
            <person name="Storesund J.E."/>
            <person name="Kallscheuer N."/>
            <person name="Luecker S."/>
            <person name="Lage O.M."/>
            <person name="Pohl T."/>
            <person name="Merkel B.J."/>
            <person name="Hornburger P."/>
            <person name="Mueller R.-W."/>
            <person name="Bruemmer F."/>
            <person name="Labrenz M."/>
            <person name="Spormann A.M."/>
            <person name="Op den Camp H."/>
            <person name="Overmann J."/>
            <person name="Amann R."/>
            <person name="Jetten M.S.M."/>
            <person name="Mascher T."/>
            <person name="Medema M.H."/>
            <person name="Devos D.P."/>
            <person name="Kaster A.-K."/>
            <person name="Ovreas L."/>
            <person name="Rohde M."/>
            <person name="Galperin M.Y."/>
            <person name="Jogler C."/>
        </authorList>
    </citation>
    <scope>NUCLEOTIDE SEQUENCE [LARGE SCALE GENOMIC DNA]</scope>
    <source>
        <strain evidence="1 2">V202</strain>
    </source>
</reference>
<keyword evidence="2" id="KW-1185">Reference proteome</keyword>
<accession>A0A517WVY8</accession>
<dbReference type="AlphaFoldDB" id="A0A517WVY8"/>